<name>A0A0K2TGT9_LEPSM</name>
<evidence type="ECO:0000313" key="1">
    <source>
        <dbReference type="EMBL" id="CDW24812.1"/>
    </source>
</evidence>
<dbReference type="OrthoDB" id="6617129at2759"/>
<dbReference type="AlphaFoldDB" id="A0A0K2TGT9"/>
<dbReference type="EMBL" id="HACA01007451">
    <property type="protein sequence ID" value="CDW24812.1"/>
    <property type="molecule type" value="Transcribed_RNA"/>
</dbReference>
<sequence length="309" mass="35592">MPNLKRIRTLITNNGGENIWSYDEESMYLRCRLCDFRTIGLKKFNVEQHVRSRIHKKKLELFSKNGTEDNSNRDDYNFVTDMTKMIATCNVPLHIVSQPRFINFIEHYTKKTIPSRYAVNRSLEAQSDEVLSKIKEELEGKDIFLTLDETTDSQQRSMTAVLMGSLDDHLMGHPYLINLEDVSRSDNNTAMTNVAIRSINNVFGSDFSSHRLKVFITNGAEYYVQTVEDLRKHFPILVHVTFISQGLNKIVTLCPDIFSNTSTLVSKLKKNFAIIKDLNVSKRSLLTEGRTRDLMILRLNSDFVKIEGL</sequence>
<organism evidence="1">
    <name type="scientific">Lepeophtheirus salmonis</name>
    <name type="common">Salmon louse</name>
    <name type="synonym">Caligus salmonis</name>
    <dbReference type="NCBI Taxonomy" id="72036"/>
    <lineage>
        <taxon>Eukaryota</taxon>
        <taxon>Metazoa</taxon>
        <taxon>Ecdysozoa</taxon>
        <taxon>Arthropoda</taxon>
        <taxon>Crustacea</taxon>
        <taxon>Multicrustacea</taxon>
        <taxon>Hexanauplia</taxon>
        <taxon>Copepoda</taxon>
        <taxon>Siphonostomatoida</taxon>
        <taxon>Caligidae</taxon>
        <taxon>Lepeophtheirus</taxon>
    </lineage>
</organism>
<proteinExistence type="predicted"/>
<accession>A0A0K2TGT9</accession>
<protein>
    <submittedName>
        <fullName evidence="1">Putative LOC100902024 [Metaseiulus occidentalis]</fullName>
    </submittedName>
</protein>
<reference evidence="1" key="1">
    <citation type="submission" date="2014-05" db="EMBL/GenBank/DDBJ databases">
        <authorList>
            <person name="Chronopoulou M."/>
        </authorList>
    </citation>
    <scope>NUCLEOTIDE SEQUENCE</scope>
    <source>
        <tissue evidence="1">Whole organism</tissue>
    </source>
</reference>